<dbReference type="EnsemblBacteria" id="ABC24186">
    <property type="protein sequence ID" value="ABC24186"/>
    <property type="gene ID" value="Rru_A3392"/>
</dbReference>
<dbReference type="KEGG" id="rru:Rru_A3392"/>
<keyword evidence="3" id="KW-1185">Reference proteome</keyword>
<dbReference type="Proteomes" id="UP000001929">
    <property type="component" value="Chromosome"/>
</dbReference>
<proteinExistence type="predicted"/>
<accession>Q2RNV9</accession>
<evidence type="ECO:0000313" key="3">
    <source>
        <dbReference type="Proteomes" id="UP000001929"/>
    </source>
</evidence>
<organism evidence="2 3">
    <name type="scientific">Rhodospirillum rubrum (strain ATCC 11170 / ATH 1.1.1 / DSM 467 / LMG 4362 / NCIMB 8255 / S1)</name>
    <dbReference type="NCBI Taxonomy" id="269796"/>
    <lineage>
        <taxon>Bacteria</taxon>
        <taxon>Pseudomonadati</taxon>
        <taxon>Pseudomonadota</taxon>
        <taxon>Alphaproteobacteria</taxon>
        <taxon>Rhodospirillales</taxon>
        <taxon>Rhodospirillaceae</taxon>
        <taxon>Rhodospirillum</taxon>
    </lineage>
</organism>
<reference evidence="2 3" key="1">
    <citation type="journal article" date="2011" name="Stand. Genomic Sci.">
        <title>Complete genome sequence of Rhodospirillum rubrum type strain (S1).</title>
        <authorList>
            <person name="Munk A.C."/>
            <person name="Copeland A."/>
            <person name="Lucas S."/>
            <person name="Lapidus A."/>
            <person name="Del Rio T.G."/>
            <person name="Barry K."/>
            <person name="Detter J.C."/>
            <person name="Hammon N."/>
            <person name="Israni S."/>
            <person name="Pitluck S."/>
            <person name="Brettin T."/>
            <person name="Bruce D."/>
            <person name="Han C."/>
            <person name="Tapia R."/>
            <person name="Gilna P."/>
            <person name="Schmutz J."/>
            <person name="Larimer F."/>
            <person name="Land M."/>
            <person name="Kyrpides N.C."/>
            <person name="Mavromatis K."/>
            <person name="Richardson P."/>
            <person name="Rohde M."/>
            <person name="Goker M."/>
            <person name="Klenk H.P."/>
            <person name="Zhang Y."/>
            <person name="Roberts G.P."/>
            <person name="Reslewic S."/>
            <person name="Schwartz D.C."/>
        </authorList>
    </citation>
    <scope>NUCLEOTIDE SEQUENCE [LARGE SCALE GENOMIC DNA]</scope>
    <source>
        <strain evidence="3">ATCC 11170 / ATH 1.1.1 / DSM 467 / LMG 4362 / NCIMB 8255 / S1</strain>
    </source>
</reference>
<protein>
    <recommendedName>
        <fullName evidence="4">Ribbon-helix-helix protein CopG domain-containing protein</fullName>
    </recommendedName>
</protein>
<dbReference type="HOGENOM" id="CLU_2013517_0_0_5"/>
<dbReference type="InterPro" id="IPR010985">
    <property type="entry name" value="Ribbon_hlx_hlx"/>
</dbReference>
<dbReference type="GO" id="GO:0006355">
    <property type="term" value="P:regulation of DNA-templated transcription"/>
    <property type="evidence" value="ECO:0007669"/>
    <property type="project" value="InterPro"/>
</dbReference>
<dbReference type="PATRIC" id="fig|269796.9.peg.3508"/>
<dbReference type="EMBL" id="CP000230">
    <property type="protein sequence ID" value="ABC24186.1"/>
    <property type="molecule type" value="Genomic_DNA"/>
</dbReference>
<dbReference type="SUPFAM" id="SSF47598">
    <property type="entry name" value="Ribbon-helix-helix"/>
    <property type="match status" value="1"/>
</dbReference>
<dbReference type="STRING" id="269796.Rru_A3392"/>
<dbReference type="AlphaFoldDB" id="Q2RNV9"/>
<feature type="region of interest" description="Disordered" evidence="1">
    <location>
        <begin position="34"/>
        <end position="55"/>
    </location>
</feature>
<evidence type="ECO:0000313" key="2">
    <source>
        <dbReference type="EMBL" id="ABC24186.1"/>
    </source>
</evidence>
<sequence length="123" mass="13954">MRATVPLKRLPLVSILWVQGVWRASWIKEILARRGPRSRESAGREPPAQEAPKAERVCPMRLPPLPEDLRVRLDALAKRAGKSTEDCVAQAIAEYVENWEAYHRAVDALREDEPRPILTEAPL</sequence>
<evidence type="ECO:0008006" key="4">
    <source>
        <dbReference type="Google" id="ProtNLM"/>
    </source>
</evidence>
<gene>
    <name evidence="2" type="ordered locus">Rru_A3392</name>
</gene>
<evidence type="ECO:0000256" key="1">
    <source>
        <dbReference type="SAM" id="MobiDB-lite"/>
    </source>
</evidence>
<name>Q2RNV9_RHORT</name>